<evidence type="ECO:0000259" key="4">
    <source>
        <dbReference type="PROSITE" id="PS50043"/>
    </source>
</evidence>
<evidence type="ECO:0000313" key="6">
    <source>
        <dbReference type="Proteomes" id="UP001067235"/>
    </source>
</evidence>
<dbReference type="PANTHER" id="PTHR44688">
    <property type="entry name" value="DNA-BINDING TRANSCRIPTIONAL ACTIVATOR DEVR_DOSR"/>
    <property type="match status" value="1"/>
</dbReference>
<dbReference type="SUPFAM" id="SSF46894">
    <property type="entry name" value="C-terminal effector domain of the bipartite response regulators"/>
    <property type="match status" value="1"/>
</dbReference>
<name>A0ABT4MTP8_GORRU</name>
<proteinExistence type="predicted"/>
<keyword evidence="1" id="KW-0805">Transcription regulation</keyword>
<dbReference type="Proteomes" id="UP001067235">
    <property type="component" value="Unassembled WGS sequence"/>
</dbReference>
<keyword evidence="3" id="KW-0804">Transcription</keyword>
<keyword evidence="6" id="KW-1185">Reference proteome</keyword>
<dbReference type="Gene3D" id="3.40.50.300">
    <property type="entry name" value="P-loop containing nucleotide triphosphate hydrolases"/>
    <property type="match status" value="1"/>
</dbReference>
<dbReference type="Pfam" id="PF00196">
    <property type="entry name" value="GerE"/>
    <property type="match status" value="1"/>
</dbReference>
<organism evidence="5 6">
    <name type="scientific">Gordonia rubripertincta</name>
    <name type="common">Rhodococcus corallinus</name>
    <dbReference type="NCBI Taxonomy" id="36822"/>
    <lineage>
        <taxon>Bacteria</taxon>
        <taxon>Bacillati</taxon>
        <taxon>Actinomycetota</taxon>
        <taxon>Actinomycetes</taxon>
        <taxon>Mycobacteriales</taxon>
        <taxon>Gordoniaceae</taxon>
        <taxon>Gordonia</taxon>
    </lineage>
</organism>
<dbReference type="PRINTS" id="PR00038">
    <property type="entry name" value="HTHLUXR"/>
</dbReference>
<dbReference type="InterPro" id="IPR016032">
    <property type="entry name" value="Sig_transdc_resp-reg_C-effctor"/>
</dbReference>
<evidence type="ECO:0000256" key="1">
    <source>
        <dbReference type="ARBA" id="ARBA00023015"/>
    </source>
</evidence>
<dbReference type="RefSeq" id="WP_301570992.1">
    <property type="nucleotide sequence ID" value="NZ_JAPWIE010000003.1"/>
</dbReference>
<dbReference type="EMBL" id="JAPWIE010000003">
    <property type="protein sequence ID" value="MCZ4550386.1"/>
    <property type="molecule type" value="Genomic_DNA"/>
</dbReference>
<dbReference type="Pfam" id="PF13401">
    <property type="entry name" value="AAA_22"/>
    <property type="match status" value="1"/>
</dbReference>
<dbReference type="Gene3D" id="1.10.10.10">
    <property type="entry name" value="Winged helix-like DNA-binding domain superfamily/Winged helix DNA-binding domain"/>
    <property type="match status" value="1"/>
</dbReference>
<feature type="domain" description="HTH luxR-type" evidence="4">
    <location>
        <begin position="800"/>
        <end position="865"/>
    </location>
</feature>
<sequence>MVRTWPLIERQLEYKTIQAALDSETADLGVVLTGDPGVGKTTLARYATGSMPGQVRWVAGTESARSIPLGAFAHLVGPTTATDPVTFMSAARESLLSGGDTVIGVDDAHLLDELSATLLHQLAIDRAVRIIATVRSGETVPDAVTSLWKDRHLVRIVLSPFTKTQSVELIESVLGGRLEGLSADVIWDASGGNALYLHHLVEGALESGALRQVRGVWQVRGRAAVTSELASLLEGRIEQLDDDALSVLKLLTFCEPLDLDVLCELAGETAVDDAEARGLIRVARDGQHFDVHYTHPLFGDVIRRRLGIASARRLRGRLVTALLADGVDTASERIRLAELSLDSDQSLDVELFLKAAHDAIALANLPLGERFAEAALAGGGGLAAADLLARALLWQGRAEDSDAVLTAFDPAGLDQLQLVQWGLTRVGNLFWSMGDSDRADEVLELVSSRVDHPALELVVEGMSSACALFEGRLEEALRRAQVVLDSPGASPWALEWACFGGGLARALSGRGGEVAELAERGQAVESKTDGLLRFPAGFGEVLGLTLIGGFDVAEQRAGRYLAFSTAGQFLGWALANIVMGTVDLARGRLRESAARYEQSLAALDTTAGAAWGFPAQIGLVQSYAALGKADAAARVLADARGLAGRYVAVFDPQLDTAAAWVAASQGVTGEAMSLARRAAKSASAAGQFAVEAEALHAAARFGDETAAGRLIELAGLIDGALVGAYARHAAAVATGSGSELDGSAAEFEDLGAMASAADASAQAATAHSGAGERAALATSSARAHRLSAACGGLRTPAMVAAANPLPLTAREREIATLVAAGLSNKSIAERLTVSVRTVEGHIYRACTKLDLTDRADLATLLSGRSR</sequence>
<gene>
    <name evidence="5" type="ORF">O4213_10370</name>
</gene>
<dbReference type="PROSITE" id="PS50043">
    <property type="entry name" value="HTH_LUXR_2"/>
    <property type="match status" value="1"/>
</dbReference>
<protein>
    <submittedName>
        <fullName evidence="5">LuxR C-terminal-related transcriptional regulator</fullName>
    </submittedName>
</protein>
<reference evidence="5" key="1">
    <citation type="submission" date="2022-12" db="EMBL/GenBank/DDBJ databases">
        <authorList>
            <person name="Krivoruchko A.V."/>
            <person name="Elkin A."/>
        </authorList>
    </citation>
    <scope>NUCLEOTIDE SEQUENCE</scope>
    <source>
        <strain evidence="5">IEGM 1388</strain>
    </source>
</reference>
<dbReference type="InterPro" id="IPR000792">
    <property type="entry name" value="Tscrpt_reg_LuxR_C"/>
</dbReference>
<dbReference type="CDD" id="cd06170">
    <property type="entry name" value="LuxR_C_like"/>
    <property type="match status" value="1"/>
</dbReference>
<dbReference type="PROSITE" id="PS00622">
    <property type="entry name" value="HTH_LUXR_1"/>
    <property type="match status" value="1"/>
</dbReference>
<dbReference type="SMART" id="SM00421">
    <property type="entry name" value="HTH_LUXR"/>
    <property type="match status" value="1"/>
</dbReference>
<dbReference type="InterPro" id="IPR027417">
    <property type="entry name" value="P-loop_NTPase"/>
</dbReference>
<evidence type="ECO:0000256" key="3">
    <source>
        <dbReference type="ARBA" id="ARBA00023163"/>
    </source>
</evidence>
<evidence type="ECO:0000313" key="5">
    <source>
        <dbReference type="EMBL" id="MCZ4550386.1"/>
    </source>
</evidence>
<keyword evidence="2" id="KW-0238">DNA-binding</keyword>
<comment type="caution">
    <text evidence="5">The sequence shown here is derived from an EMBL/GenBank/DDBJ whole genome shotgun (WGS) entry which is preliminary data.</text>
</comment>
<dbReference type="SUPFAM" id="SSF52540">
    <property type="entry name" value="P-loop containing nucleoside triphosphate hydrolases"/>
    <property type="match status" value="1"/>
</dbReference>
<accession>A0ABT4MTP8</accession>
<dbReference type="PANTHER" id="PTHR44688:SF16">
    <property type="entry name" value="DNA-BINDING TRANSCRIPTIONAL ACTIVATOR DEVR_DOSR"/>
    <property type="match status" value="1"/>
</dbReference>
<dbReference type="InterPro" id="IPR049945">
    <property type="entry name" value="AAA_22"/>
</dbReference>
<dbReference type="InterPro" id="IPR036388">
    <property type="entry name" value="WH-like_DNA-bd_sf"/>
</dbReference>
<evidence type="ECO:0000256" key="2">
    <source>
        <dbReference type="ARBA" id="ARBA00023125"/>
    </source>
</evidence>